<dbReference type="AlphaFoldDB" id="A0A0F3IMN0"/>
<sequence length="128" mass="13795">MNVKSNLIALTSFSIMMALSINSHAGQLLKCEKRTTGRERSRISVNIEDQTPGALYTALVTSKTNTAQSTRAANFAGKAEFDFDSNRKDVAAGATQITKNFIDGTVSVMVTDALGNVVEQDTMTCKIK</sequence>
<evidence type="ECO:0000313" key="2">
    <source>
        <dbReference type="EMBL" id="KJV07937.1"/>
    </source>
</evidence>
<organism evidence="2 3">
    <name type="scientific">Methylocucumis oryzae</name>
    <dbReference type="NCBI Taxonomy" id="1632867"/>
    <lineage>
        <taxon>Bacteria</taxon>
        <taxon>Pseudomonadati</taxon>
        <taxon>Pseudomonadota</taxon>
        <taxon>Gammaproteobacteria</taxon>
        <taxon>Methylococcales</taxon>
        <taxon>Methylococcaceae</taxon>
        <taxon>Methylocucumis</taxon>
    </lineage>
</organism>
<comment type="caution">
    <text evidence="2">The sequence shown here is derived from an EMBL/GenBank/DDBJ whole genome shotgun (WGS) entry which is preliminary data.</text>
</comment>
<evidence type="ECO:0000313" key="3">
    <source>
        <dbReference type="Proteomes" id="UP000033684"/>
    </source>
</evidence>
<proteinExistence type="predicted"/>
<dbReference type="Proteomes" id="UP000033684">
    <property type="component" value="Unassembled WGS sequence"/>
</dbReference>
<keyword evidence="3" id="KW-1185">Reference proteome</keyword>
<evidence type="ECO:0008006" key="4">
    <source>
        <dbReference type="Google" id="ProtNLM"/>
    </source>
</evidence>
<dbReference type="RefSeq" id="WP_045777858.1">
    <property type="nucleotide sequence ID" value="NZ_LAJX01000010.1"/>
</dbReference>
<feature type="signal peptide" evidence="1">
    <location>
        <begin position="1"/>
        <end position="25"/>
    </location>
</feature>
<accession>A0A0F3IMN0</accession>
<reference evidence="2 3" key="2">
    <citation type="journal article" date="2016" name="Microb. Ecol.">
        <title>Genome Characteristics of a Novel Type I Methanotroph (Sn10-6) Isolated from a Flooded Indian Rice Field.</title>
        <authorList>
            <person name="Rahalkar M.C."/>
            <person name="Pandit P.S."/>
            <person name="Dhakephalkar P.K."/>
            <person name="Pore S."/>
            <person name="Arora P."/>
            <person name="Kapse N."/>
        </authorList>
    </citation>
    <scope>NUCLEOTIDE SEQUENCE [LARGE SCALE GENOMIC DNA]</scope>
    <source>
        <strain evidence="2 3">Sn10-6</strain>
    </source>
</reference>
<gene>
    <name evidence="2" type="ORF">VZ94_01360</name>
</gene>
<dbReference type="EMBL" id="LAJX01000010">
    <property type="protein sequence ID" value="KJV07937.1"/>
    <property type="molecule type" value="Genomic_DNA"/>
</dbReference>
<protein>
    <recommendedName>
        <fullName evidence="4">Big-1 domain-containing protein</fullName>
    </recommendedName>
</protein>
<evidence type="ECO:0000256" key="1">
    <source>
        <dbReference type="SAM" id="SignalP"/>
    </source>
</evidence>
<feature type="chain" id="PRO_5002462452" description="Big-1 domain-containing protein" evidence="1">
    <location>
        <begin position="26"/>
        <end position="128"/>
    </location>
</feature>
<reference evidence="3" key="1">
    <citation type="submission" date="2015-03" db="EMBL/GenBank/DDBJ databases">
        <title>Draft genome sequence of a novel methanotroph (Sn10-6) isolated from flooded ricefield rhizosphere in India.</title>
        <authorList>
            <person name="Pandit P.S."/>
            <person name="Pore S.D."/>
            <person name="Arora P."/>
            <person name="Kapse N.G."/>
            <person name="Dhakephalkar P.K."/>
            <person name="Rahalkar M.C."/>
        </authorList>
    </citation>
    <scope>NUCLEOTIDE SEQUENCE [LARGE SCALE GENOMIC DNA]</scope>
    <source>
        <strain evidence="3">Sn10-6</strain>
    </source>
</reference>
<name>A0A0F3IMN0_9GAMM</name>
<dbReference type="OrthoDB" id="9154574at2"/>
<keyword evidence="1" id="KW-0732">Signal</keyword>